<comment type="caution">
    <text evidence="2">The sequence shown here is derived from an EMBL/GenBank/DDBJ whole genome shotgun (WGS) entry which is preliminary data.</text>
</comment>
<dbReference type="Proteomes" id="UP000554342">
    <property type="component" value="Unassembled WGS sequence"/>
</dbReference>
<gene>
    <name evidence="2" type="ORF">FHR23_002612</name>
</gene>
<keyword evidence="3" id="KW-1185">Reference proteome</keyword>
<proteinExistence type="predicted"/>
<sequence length="153" mass="16160">MSIKRIAALAIAALLTCAATQAPKPAPAPVPDAGVLTLKVGNVTKAKGMVHVSICSQKLFLKDDCPYTGSAPAKVGVTTVRVTGLPAGIYAAQVFQDENGDGKVNQALFGIPTEPVGFSNDAPIRMKPPKWQDAKFDFDGRSKTISLNLRHFL</sequence>
<keyword evidence="1" id="KW-0732">Signal</keyword>
<organism evidence="2 3">
    <name type="scientific">Stakelama sediminis</name>
    <dbReference type="NCBI Taxonomy" id="463200"/>
    <lineage>
        <taxon>Bacteria</taxon>
        <taxon>Pseudomonadati</taxon>
        <taxon>Pseudomonadota</taxon>
        <taxon>Alphaproteobacteria</taxon>
        <taxon>Sphingomonadales</taxon>
        <taxon>Sphingomonadaceae</taxon>
        <taxon>Stakelama</taxon>
    </lineage>
</organism>
<name>A0A840Z1Q1_9SPHN</name>
<feature type="chain" id="PRO_5032572682" evidence="1">
    <location>
        <begin position="23"/>
        <end position="153"/>
    </location>
</feature>
<protein>
    <submittedName>
        <fullName evidence="2">Uncharacterized protein (DUF2141 family)</fullName>
    </submittedName>
</protein>
<evidence type="ECO:0000313" key="2">
    <source>
        <dbReference type="EMBL" id="MBB5719664.1"/>
    </source>
</evidence>
<dbReference type="EMBL" id="JACIJI010000005">
    <property type="protein sequence ID" value="MBB5719664.1"/>
    <property type="molecule type" value="Genomic_DNA"/>
</dbReference>
<evidence type="ECO:0000256" key="1">
    <source>
        <dbReference type="SAM" id="SignalP"/>
    </source>
</evidence>
<dbReference type="AlphaFoldDB" id="A0A840Z1Q1"/>
<reference evidence="2 3" key="1">
    <citation type="submission" date="2020-08" db="EMBL/GenBank/DDBJ databases">
        <title>Genomic Encyclopedia of Type Strains, Phase IV (KMG-IV): sequencing the most valuable type-strain genomes for metagenomic binning, comparative biology and taxonomic classification.</title>
        <authorList>
            <person name="Goeker M."/>
        </authorList>
    </citation>
    <scope>NUCLEOTIDE SEQUENCE [LARGE SCALE GENOMIC DNA]</scope>
    <source>
        <strain evidence="2 3">DSM 27203</strain>
    </source>
</reference>
<feature type="signal peptide" evidence="1">
    <location>
        <begin position="1"/>
        <end position="22"/>
    </location>
</feature>
<dbReference type="RefSeq" id="WP_184004690.1">
    <property type="nucleotide sequence ID" value="NZ_BAABIF010000030.1"/>
</dbReference>
<dbReference type="InterPro" id="IPR018673">
    <property type="entry name" value="DUF2141"/>
</dbReference>
<evidence type="ECO:0000313" key="3">
    <source>
        <dbReference type="Proteomes" id="UP000554342"/>
    </source>
</evidence>
<accession>A0A840Z1Q1</accession>
<dbReference type="Pfam" id="PF09912">
    <property type="entry name" value="DUF2141"/>
    <property type="match status" value="1"/>
</dbReference>